<dbReference type="RefSeq" id="WP_072303416.1">
    <property type="nucleotide sequence ID" value="NZ_FPIY01000002.1"/>
</dbReference>
<name>A0A1K1PCC8_9FLAO</name>
<evidence type="ECO:0000313" key="2">
    <source>
        <dbReference type="EMBL" id="SFW45137.1"/>
    </source>
</evidence>
<dbReference type="InterPro" id="IPR038692">
    <property type="entry name" value="Cthe_2751_sf"/>
</dbReference>
<dbReference type="AlphaFoldDB" id="A0A1K1PCC8"/>
<feature type="domain" description="DUF5071" evidence="1">
    <location>
        <begin position="5"/>
        <end position="122"/>
    </location>
</feature>
<dbReference type="Proteomes" id="UP000183257">
    <property type="component" value="Unassembled WGS sequence"/>
</dbReference>
<evidence type="ECO:0000313" key="3">
    <source>
        <dbReference type="Proteomes" id="UP000183257"/>
    </source>
</evidence>
<reference evidence="3" key="1">
    <citation type="submission" date="2016-11" db="EMBL/GenBank/DDBJ databases">
        <authorList>
            <person name="Varghese N."/>
            <person name="Submissions S."/>
        </authorList>
    </citation>
    <scope>NUCLEOTIDE SEQUENCE [LARGE SCALE GENOMIC DNA]</scope>
    <source>
        <strain evidence="3">DSM 24786</strain>
    </source>
</reference>
<gene>
    <name evidence="2" type="ORF">SAMN05660313_01774</name>
</gene>
<dbReference type="EMBL" id="FPIY01000002">
    <property type="protein sequence ID" value="SFW45137.1"/>
    <property type="molecule type" value="Genomic_DNA"/>
</dbReference>
<evidence type="ECO:0000259" key="1">
    <source>
        <dbReference type="Pfam" id="PF16804"/>
    </source>
</evidence>
<dbReference type="Gene3D" id="1.25.40.750">
    <property type="entry name" value="Domain of unknown function DUF5071"/>
    <property type="match status" value="1"/>
</dbReference>
<dbReference type="STRING" id="76595.SAMN05660313_01774"/>
<proteinExistence type="predicted"/>
<dbReference type="CDD" id="cd11743">
    <property type="entry name" value="Cthe_2751_like"/>
    <property type="match status" value="1"/>
</dbReference>
<protein>
    <recommendedName>
        <fullName evidence="1">DUF5071 domain-containing protein</fullName>
    </recommendedName>
</protein>
<sequence>MQPQAPKHKGDTEAVTLLKNYSYKEIKPIVPELLTWLQDLNWPVAGPMALYLQTIAVHITDDIITVLKGKDEVWKYWLVLVFGTNATTPIAPKLLTEFKRIATQPTPEEVAEEIQDLALEIIKGT</sequence>
<organism evidence="2 3">
    <name type="scientific">Cellulophaga fucicola</name>
    <dbReference type="NCBI Taxonomy" id="76595"/>
    <lineage>
        <taxon>Bacteria</taxon>
        <taxon>Pseudomonadati</taxon>
        <taxon>Bacteroidota</taxon>
        <taxon>Flavobacteriia</taxon>
        <taxon>Flavobacteriales</taxon>
        <taxon>Flavobacteriaceae</taxon>
        <taxon>Cellulophaga</taxon>
    </lineage>
</organism>
<accession>A0A1K1PCC8</accession>
<dbReference type="Pfam" id="PF16804">
    <property type="entry name" value="DUF5071"/>
    <property type="match status" value="1"/>
</dbReference>
<keyword evidence="3" id="KW-1185">Reference proteome</keyword>
<dbReference type="InterPro" id="IPR031837">
    <property type="entry name" value="DUF5071"/>
</dbReference>